<protein>
    <recommendedName>
        <fullName evidence="4">Cyclase</fullName>
    </recommendedName>
</protein>
<dbReference type="Pfam" id="PF04199">
    <property type="entry name" value="Cyclase"/>
    <property type="match status" value="1"/>
</dbReference>
<dbReference type="AlphaFoldDB" id="A0A9P7Y9N5"/>
<dbReference type="OrthoDB" id="5396at2759"/>
<dbReference type="GO" id="GO:0019441">
    <property type="term" value="P:L-tryptophan catabolic process to kynurenine"/>
    <property type="evidence" value="ECO:0007669"/>
    <property type="project" value="InterPro"/>
</dbReference>
<reference evidence="2" key="1">
    <citation type="journal article" date="2021" name="IMA Fungus">
        <title>Genomic characterization of three marine fungi, including Emericellopsis atlantica sp. nov. with signatures of a generalist lifestyle and marine biomass degradation.</title>
        <authorList>
            <person name="Hagestad O.C."/>
            <person name="Hou L."/>
            <person name="Andersen J.H."/>
            <person name="Hansen E.H."/>
            <person name="Altermark B."/>
            <person name="Li C."/>
            <person name="Kuhnert E."/>
            <person name="Cox R.J."/>
            <person name="Crous P.W."/>
            <person name="Spatafora J.W."/>
            <person name="Lail K."/>
            <person name="Amirebrahimi M."/>
            <person name="Lipzen A."/>
            <person name="Pangilinan J."/>
            <person name="Andreopoulos W."/>
            <person name="Hayes R.D."/>
            <person name="Ng V."/>
            <person name="Grigoriev I.V."/>
            <person name="Jackson S.A."/>
            <person name="Sutton T.D.S."/>
            <person name="Dobson A.D.W."/>
            <person name="Rama T."/>
        </authorList>
    </citation>
    <scope>NUCLEOTIDE SEQUENCE</scope>
    <source>
        <strain evidence="2">TRa018bII</strain>
    </source>
</reference>
<proteinExistence type="inferred from homology"/>
<dbReference type="PANTHER" id="PTHR34861">
    <property type="match status" value="1"/>
</dbReference>
<accession>A0A9P7Y9N5</accession>
<evidence type="ECO:0008006" key="4">
    <source>
        <dbReference type="Google" id="ProtNLM"/>
    </source>
</evidence>
<keyword evidence="3" id="KW-1185">Reference proteome</keyword>
<organism evidence="2 3">
    <name type="scientific">Amylocarpus encephaloides</name>
    <dbReference type="NCBI Taxonomy" id="45428"/>
    <lineage>
        <taxon>Eukaryota</taxon>
        <taxon>Fungi</taxon>
        <taxon>Dikarya</taxon>
        <taxon>Ascomycota</taxon>
        <taxon>Pezizomycotina</taxon>
        <taxon>Leotiomycetes</taxon>
        <taxon>Helotiales</taxon>
        <taxon>Helotiales incertae sedis</taxon>
        <taxon>Amylocarpus</taxon>
    </lineage>
</organism>
<name>A0A9P7Y9N5_9HELO</name>
<dbReference type="GO" id="GO:0004061">
    <property type="term" value="F:arylformamidase activity"/>
    <property type="evidence" value="ECO:0007669"/>
    <property type="project" value="InterPro"/>
</dbReference>
<dbReference type="PANTHER" id="PTHR34861:SF11">
    <property type="entry name" value="CYCLASE"/>
    <property type="match status" value="1"/>
</dbReference>
<dbReference type="InterPro" id="IPR037175">
    <property type="entry name" value="KFase_sf"/>
</dbReference>
<gene>
    <name evidence="2" type="ORF">BJ875DRAFT_181757</name>
</gene>
<comment type="caution">
    <text evidence="2">The sequence shown here is derived from an EMBL/GenBank/DDBJ whole genome shotgun (WGS) entry which is preliminary data.</text>
</comment>
<evidence type="ECO:0000256" key="1">
    <source>
        <dbReference type="ARBA" id="ARBA00007865"/>
    </source>
</evidence>
<sequence length="346" mass="38394">MTSPTPNIPPFTSLPLNPLDPYFSAWGLYGPHDQLGTLNRLSNDLVATSAKSEIRTGVRIGLDAPLNAQTRSGKAFFGRELFGQEMVLKEPRCVNDDVWRFNSQVSTQWDGLRHYGYQKERLFYGGVKPENIHGEGFDERRGKGPVGRTVTRDGESEVLGIHEMARQGIVGRAVLLDFHGWRLAQDPPTTPFDSFKSCSISLQTLLAVAEAQGTEIKFGDILFLRTGYTATLNEKNADELSALKDVHPPNFGGVEQSEEMVKWIWEHFSAVSGDQPSFECWPTQNPSLLLHEVLIAGWGMPVGELFDLENLAEHCKREGRWSFFLSSQVCNVTGGVASPPNALAIF</sequence>
<comment type="similarity">
    <text evidence="1">Belongs to the Cyclase 1 superfamily.</text>
</comment>
<evidence type="ECO:0000313" key="3">
    <source>
        <dbReference type="Proteomes" id="UP000824998"/>
    </source>
</evidence>
<dbReference type="Gene3D" id="3.50.30.50">
    <property type="entry name" value="Putative cyclase"/>
    <property type="match status" value="1"/>
</dbReference>
<dbReference type="SUPFAM" id="SSF102198">
    <property type="entry name" value="Putative cyclase"/>
    <property type="match status" value="1"/>
</dbReference>
<dbReference type="Proteomes" id="UP000824998">
    <property type="component" value="Unassembled WGS sequence"/>
</dbReference>
<dbReference type="InterPro" id="IPR007325">
    <property type="entry name" value="KFase/CYL"/>
</dbReference>
<dbReference type="EMBL" id="MU251738">
    <property type="protein sequence ID" value="KAG9229705.1"/>
    <property type="molecule type" value="Genomic_DNA"/>
</dbReference>
<evidence type="ECO:0000313" key="2">
    <source>
        <dbReference type="EMBL" id="KAG9229705.1"/>
    </source>
</evidence>